<dbReference type="EMBL" id="VXIV02000685">
    <property type="protein sequence ID" value="KAF6036708.1"/>
    <property type="molecule type" value="Genomic_DNA"/>
</dbReference>
<name>A0A7J7KGD1_BUGNE</name>
<keyword evidence="3" id="KW-1185">Reference proteome</keyword>
<dbReference type="GO" id="GO:0005615">
    <property type="term" value="C:extracellular space"/>
    <property type="evidence" value="ECO:0007669"/>
    <property type="project" value="TreeGrafter"/>
</dbReference>
<dbReference type="SUPFAM" id="SSF56496">
    <property type="entry name" value="Fibrinogen C-terminal domain-like"/>
    <property type="match status" value="1"/>
</dbReference>
<dbReference type="InterPro" id="IPR014716">
    <property type="entry name" value="Fibrinogen_a/b/g_C_1"/>
</dbReference>
<proteinExistence type="predicted"/>
<dbReference type="Pfam" id="PF00147">
    <property type="entry name" value="Fibrinogen_C"/>
    <property type="match status" value="1"/>
</dbReference>
<dbReference type="InterPro" id="IPR036056">
    <property type="entry name" value="Fibrinogen-like_C"/>
</dbReference>
<gene>
    <name evidence="2" type="ORF">EB796_004980</name>
</gene>
<dbReference type="InterPro" id="IPR011042">
    <property type="entry name" value="6-blade_b-propeller_TolB-like"/>
</dbReference>
<protein>
    <recommendedName>
        <fullName evidence="1">Fibrinogen C-terminal domain-containing protein</fullName>
    </recommendedName>
</protein>
<evidence type="ECO:0000313" key="2">
    <source>
        <dbReference type="EMBL" id="KAF6036708.1"/>
    </source>
</evidence>
<dbReference type="PROSITE" id="PS51406">
    <property type="entry name" value="FIBRINOGEN_C_2"/>
    <property type="match status" value="1"/>
</dbReference>
<dbReference type="InterPro" id="IPR050373">
    <property type="entry name" value="Fibrinogen_C-term_domain"/>
</dbReference>
<dbReference type="PANTHER" id="PTHR19143">
    <property type="entry name" value="FIBRINOGEN/TENASCIN/ANGIOPOEITIN"/>
    <property type="match status" value="1"/>
</dbReference>
<sequence length="280" mass="31079">MASCGCTLQMVEWCMHHKLEEWVTSVHQIRTLDSYYVTISNGIYSTKDKKVITGVPDVNAYGFNDGSFTEARFGHLINLALLQPGMLAVADYTSNRVRLVDVLGETVSTLCVNTSCTVKEPISVTLVGSKTLLVGTHTGFSSIDLSWSPVNLCYGVYNSGETVIKVDGVSMKVWCDLDTPEGPWITLLNRYDGSVDFNRTYQSYTDGFGDLSGEHWLEAYNGGWWFSHCYTVCLTCGPYYDRAKGGTGAAMIYYPYTLRKTSLKSASMKVKLPESSLWTN</sequence>
<dbReference type="SMART" id="SM00186">
    <property type="entry name" value="FBG"/>
    <property type="match status" value="1"/>
</dbReference>
<comment type="caution">
    <text evidence="2">The sequence shown here is derived from an EMBL/GenBank/DDBJ whole genome shotgun (WGS) entry which is preliminary data.</text>
</comment>
<evidence type="ECO:0000259" key="1">
    <source>
        <dbReference type="PROSITE" id="PS51406"/>
    </source>
</evidence>
<dbReference type="Proteomes" id="UP000593567">
    <property type="component" value="Unassembled WGS sequence"/>
</dbReference>
<evidence type="ECO:0000313" key="3">
    <source>
        <dbReference type="Proteomes" id="UP000593567"/>
    </source>
</evidence>
<dbReference type="AlphaFoldDB" id="A0A7J7KGD1"/>
<dbReference type="OrthoDB" id="7735550at2759"/>
<dbReference type="Gene3D" id="3.90.215.10">
    <property type="entry name" value="Gamma Fibrinogen, chain A, domain 1"/>
    <property type="match status" value="1"/>
</dbReference>
<feature type="domain" description="Fibrinogen C-terminal" evidence="1">
    <location>
        <begin position="144"/>
        <end position="217"/>
    </location>
</feature>
<dbReference type="Gene3D" id="2.120.10.30">
    <property type="entry name" value="TolB, C-terminal domain"/>
    <property type="match status" value="1"/>
</dbReference>
<accession>A0A7J7KGD1</accession>
<organism evidence="2 3">
    <name type="scientific">Bugula neritina</name>
    <name type="common">Brown bryozoan</name>
    <name type="synonym">Sertularia neritina</name>
    <dbReference type="NCBI Taxonomy" id="10212"/>
    <lineage>
        <taxon>Eukaryota</taxon>
        <taxon>Metazoa</taxon>
        <taxon>Spiralia</taxon>
        <taxon>Lophotrochozoa</taxon>
        <taxon>Bryozoa</taxon>
        <taxon>Gymnolaemata</taxon>
        <taxon>Cheilostomatida</taxon>
        <taxon>Flustrina</taxon>
        <taxon>Buguloidea</taxon>
        <taxon>Bugulidae</taxon>
        <taxon>Bugula</taxon>
    </lineage>
</organism>
<dbReference type="InterPro" id="IPR002181">
    <property type="entry name" value="Fibrinogen_a/b/g_C_dom"/>
</dbReference>
<reference evidence="2" key="1">
    <citation type="submission" date="2020-06" db="EMBL/GenBank/DDBJ databases">
        <title>Draft genome of Bugula neritina, a colonial animal packing powerful symbionts and potential medicines.</title>
        <authorList>
            <person name="Rayko M."/>
        </authorList>
    </citation>
    <scope>NUCLEOTIDE SEQUENCE [LARGE SCALE GENOMIC DNA]</scope>
    <source>
        <strain evidence="2">Kwan_BN1</strain>
    </source>
</reference>
<dbReference type="PANTHER" id="PTHR19143:SF327">
    <property type="entry name" value="FI21813P1-RELATED"/>
    <property type="match status" value="1"/>
</dbReference>